<dbReference type="SMART" id="SM00451">
    <property type="entry name" value="ZnF_U1"/>
    <property type="match status" value="2"/>
</dbReference>
<feature type="compositionally biased region" description="Acidic residues" evidence="7">
    <location>
        <begin position="909"/>
        <end position="919"/>
    </location>
</feature>
<keyword evidence="3" id="KW-0863">Zinc-finger</keyword>
<dbReference type="PROSITE" id="PS50171">
    <property type="entry name" value="ZF_MATRIN"/>
    <property type="match status" value="1"/>
</dbReference>
<organism evidence="10 11">
    <name type="scientific">Esox lucius</name>
    <name type="common">Northern pike</name>
    <dbReference type="NCBI Taxonomy" id="8010"/>
    <lineage>
        <taxon>Eukaryota</taxon>
        <taxon>Metazoa</taxon>
        <taxon>Chordata</taxon>
        <taxon>Craniata</taxon>
        <taxon>Vertebrata</taxon>
        <taxon>Euteleostomi</taxon>
        <taxon>Actinopterygii</taxon>
        <taxon>Neopterygii</taxon>
        <taxon>Teleostei</taxon>
        <taxon>Protacanthopterygii</taxon>
        <taxon>Esociformes</taxon>
        <taxon>Esocidae</taxon>
        <taxon>Esox</taxon>
    </lineage>
</organism>
<dbReference type="CDD" id="cd12685">
    <property type="entry name" value="RRM_RBM20"/>
    <property type="match status" value="1"/>
</dbReference>
<feature type="compositionally biased region" description="Acidic residues" evidence="7">
    <location>
        <begin position="931"/>
        <end position="949"/>
    </location>
</feature>
<dbReference type="GO" id="GO:0008270">
    <property type="term" value="F:zinc ion binding"/>
    <property type="evidence" value="ECO:0007669"/>
    <property type="project" value="UniProtKB-KW"/>
</dbReference>
<dbReference type="InterPro" id="IPR013087">
    <property type="entry name" value="Znf_C2H2_type"/>
</dbReference>
<feature type="compositionally biased region" description="Polar residues" evidence="7">
    <location>
        <begin position="42"/>
        <end position="51"/>
    </location>
</feature>
<protein>
    <recommendedName>
        <fullName evidence="12">RNA binding motif protein 20</fullName>
    </recommendedName>
</protein>
<accession>A0A3P8Z5K9</accession>
<dbReference type="InterPro" id="IPR034790">
    <property type="entry name" value="RBM20_RRM"/>
</dbReference>
<dbReference type="Pfam" id="PF12874">
    <property type="entry name" value="zf-met"/>
    <property type="match status" value="1"/>
</dbReference>
<dbReference type="GeneTree" id="ENSGT01030000234642"/>
<dbReference type="InterPro" id="IPR000504">
    <property type="entry name" value="RRM_dom"/>
</dbReference>
<feature type="compositionally biased region" description="Gly residues" evidence="7">
    <location>
        <begin position="59"/>
        <end position="71"/>
    </location>
</feature>
<evidence type="ECO:0000256" key="1">
    <source>
        <dbReference type="ARBA" id="ARBA00004123"/>
    </source>
</evidence>
<reference evidence="10" key="4">
    <citation type="submission" date="2025-09" db="UniProtKB">
        <authorList>
            <consortium name="Ensembl"/>
        </authorList>
    </citation>
    <scope>IDENTIFICATION</scope>
</reference>
<dbReference type="Proteomes" id="UP000265140">
    <property type="component" value="Chromosome 9"/>
</dbReference>
<keyword evidence="11" id="KW-1185">Reference proteome</keyword>
<evidence type="ECO:0000256" key="3">
    <source>
        <dbReference type="ARBA" id="ARBA00022771"/>
    </source>
</evidence>
<evidence type="ECO:0000256" key="4">
    <source>
        <dbReference type="ARBA" id="ARBA00022833"/>
    </source>
</evidence>
<keyword evidence="6" id="KW-0694">RNA-binding</keyword>
<reference evidence="10" key="2">
    <citation type="submission" date="2020-02" db="EMBL/GenBank/DDBJ databases">
        <title>Esox lucius (northern pike) genome, fEsoLuc1, primary haplotype.</title>
        <authorList>
            <person name="Myers G."/>
            <person name="Karagic N."/>
            <person name="Meyer A."/>
            <person name="Pippel M."/>
            <person name="Reichard M."/>
            <person name="Winkler S."/>
            <person name="Tracey A."/>
            <person name="Sims Y."/>
            <person name="Howe K."/>
            <person name="Rhie A."/>
            <person name="Formenti G."/>
            <person name="Durbin R."/>
            <person name="Fedrigo O."/>
            <person name="Jarvis E.D."/>
        </authorList>
    </citation>
    <scope>NUCLEOTIDE SEQUENCE [LARGE SCALE GENOMIC DNA]</scope>
</reference>
<dbReference type="PROSITE" id="PS00028">
    <property type="entry name" value="ZINC_FINGER_C2H2_1"/>
    <property type="match status" value="1"/>
</dbReference>
<feature type="compositionally biased region" description="Basic and acidic residues" evidence="7">
    <location>
        <begin position="899"/>
        <end position="908"/>
    </location>
</feature>
<proteinExistence type="predicted"/>
<dbReference type="Gene3D" id="3.30.70.330">
    <property type="match status" value="1"/>
</dbReference>
<evidence type="ECO:0000256" key="2">
    <source>
        <dbReference type="ARBA" id="ARBA00022723"/>
    </source>
</evidence>
<name>A0A3P8Z5K9_ESOLU</name>
<dbReference type="SMART" id="SM00360">
    <property type="entry name" value="RRM"/>
    <property type="match status" value="1"/>
</dbReference>
<feature type="compositionally biased region" description="Low complexity" evidence="7">
    <location>
        <begin position="644"/>
        <end position="669"/>
    </location>
</feature>
<dbReference type="InterPro" id="IPR035979">
    <property type="entry name" value="RBD_domain_sf"/>
</dbReference>
<evidence type="ECO:0000313" key="11">
    <source>
        <dbReference type="Proteomes" id="UP000265140"/>
    </source>
</evidence>
<dbReference type="AlphaFoldDB" id="A0A3P8Z5K9"/>
<feature type="domain" description="Matrin-type" evidence="9">
    <location>
        <begin position="1163"/>
        <end position="1194"/>
    </location>
</feature>
<evidence type="ECO:0000313" key="10">
    <source>
        <dbReference type="Ensembl" id="ENSELUP00000024111.2"/>
    </source>
</evidence>
<evidence type="ECO:0000256" key="7">
    <source>
        <dbReference type="SAM" id="MobiDB-lite"/>
    </source>
</evidence>
<gene>
    <name evidence="10" type="primary">RBM20</name>
</gene>
<feature type="domain" description="RRM" evidence="8">
    <location>
        <begin position="526"/>
        <end position="601"/>
    </location>
</feature>
<dbReference type="PROSITE" id="PS50102">
    <property type="entry name" value="RRM"/>
    <property type="match status" value="1"/>
</dbReference>
<dbReference type="PANTHER" id="PTHR15592">
    <property type="entry name" value="MATRIN 3/NUCLEAR PROTEIN 220-RELATED"/>
    <property type="match status" value="1"/>
</dbReference>
<feature type="region of interest" description="Disordered" evidence="7">
    <location>
        <begin position="332"/>
        <end position="351"/>
    </location>
</feature>
<feature type="region of interest" description="Disordered" evidence="7">
    <location>
        <begin position="188"/>
        <end position="221"/>
    </location>
</feature>
<feature type="compositionally biased region" description="Basic and acidic residues" evidence="7">
    <location>
        <begin position="813"/>
        <end position="840"/>
    </location>
</feature>
<evidence type="ECO:0000259" key="8">
    <source>
        <dbReference type="PROSITE" id="PS50102"/>
    </source>
</evidence>
<evidence type="ECO:0000256" key="5">
    <source>
        <dbReference type="ARBA" id="ARBA00023242"/>
    </source>
</evidence>
<dbReference type="OMA" id="PTRADWG"/>
<dbReference type="Bgee" id="ENSELUG00000022906">
    <property type="expression patterns" value="Expressed in heart and 5 other cell types or tissues"/>
</dbReference>
<feature type="region of interest" description="Disordered" evidence="7">
    <location>
        <begin position="21"/>
        <end position="75"/>
    </location>
</feature>
<keyword evidence="4" id="KW-0862">Zinc</keyword>
<feature type="compositionally biased region" description="Basic and acidic residues" evidence="7">
    <location>
        <begin position="865"/>
        <end position="877"/>
    </location>
</feature>
<feature type="compositionally biased region" description="Basic and acidic residues" evidence="7">
    <location>
        <begin position="623"/>
        <end position="642"/>
    </location>
</feature>
<feature type="compositionally biased region" description="Basic and acidic residues" evidence="7">
    <location>
        <begin position="742"/>
        <end position="755"/>
    </location>
</feature>
<evidence type="ECO:0000256" key="6">
    <source>
        <dbReference type="PROSITE-ProRule" id="PRU00176"/>
    </source>
</evidence>
<keyword evidence="2" id="KW-0479">Metal-binding</keyword>
<evidence type="ECO:0000259" key="9">
    <source>
        <dbReference type="PROSITE" id="PS50171"/>
    </source>
</evidence>
<feature type="region of interest" description="Disordered" evidence="7">
    <location>
        <begin position="622"/>
        <end position="1036"/>
    </location>
</feature>
<keyword evidence="5" id="KW-0539">Nucleus</keyword>
<dbReference type="InParanoid" id="A0A3P8Z5K9"/>
<reference evidence="10" key="3">
    <citation type="submission" date="2025-08" db="UniProtKB">
        <authorList>
            <consortium name="Ensembl"/>
        </authorList>
    </citation>
    <scope>IDENTIFICATION</scope>
</reference>
<dbReference type="STRING" id="8010.ENSELUP00000024111"/>
<comment type="subcellular location">
    <subcellularLocation>
        <location evidence="1">Nucleus</location>
    </subcellularLocation>
</comment>
<reference evidence="11" key="1">
    <citation type="journal article" date="2014" name="PLoS ONE">
        <title>The genome and linkage map of the northern pike (Esox lucius): conserved synteny revealed between the salmonid sister group and the Neoteleostei.</title>
        <authorList>
            <person name="Rondeau E.B."/>
            <person name="Minkley D.R."/>
            <person name="Leong J.S."/>
            <person name="Messmer A.M."/>
            <person name="Jantzen J.R."/>
            <person name="von Schalburg K.R."/>
            <person name="Lemon C."/>
            <person name="Bird N.H."/>
            <person name="Koop B.F."/>
        </authorList>
    </citation>
    <scope>NUCLEOTIDE SEQUENCE</scope>
</reference>
<sequence>MQQAWDKALFEAHIEGVKNGQTVKMSGKGQGGYMGAKMPNQHFESTGVSDGNDNKPHPVGGGQDQLSGAGGPHQNAQLLLTPASLQLAQLQAQLTLHRLKLAQGAVGGNANAAAAASVLNQVLSNVAMSQPLFNQLRASAMVGNAQAVGGGFHSGALAFQPPPPPPLPPNAAMGTLVGSGFSQNHGNVRLNHYGGGGVSGNQQQQQQANQHGGSEYGKKAESTYPADRYGFLDATSAASSKVGDGQGQYVPVMTQAKSTNQGFQMDFYGQSDQSQQQQGGFCGGNQSEPNMNTFNEPQWKSPATRGHTVKGMDLVANTATVWTATGKPFRARGELYNPEEPTADPKFNPDTRGVTSSFVAGTGGTQGFLGYHKQPQQGVEETLSTGGSLQLHPHQLNDYLAVPPSHLPHQCTICEKKVYNLKDWDQHVKGKLHLQNRSLYCDGANTAAGAVPYGPTGSSEGCRNTLGGNNSMAYSAAANQDVLSGANTNVYLPATSLKTYSMSGAGFTQLPPGSQTFPPRKSVPGRVVHICNLPEGSCTENDVINLGLPFGKVTNYILMRSTHQAFLEMAYIEAAQAMVQYYQLSPATINDQKLLIRMSKRYKELQLKKPGKDVDTIIQDINSQRERDEMQEVDHYMPERARSRSPISRSLSPRSHSPSFTSCSSAHSPPGAPCRGGPERGCGNGPRRGSWDWTAQHMRRGDEERERDREREEAAWRNGGVADDDRSNGRMHDRRNKPYPKPPERISPRSAEERGSGGGEGMRGGNRGGDWHPHPRGSPQGMPHYPSYRNMDEDEDFYKKEQVYKPEMPLRPQYERHEEGRTKTKRRDGGDYHSRPRHQESQPPPAKTAENRRQEGGRSKKPTKRHDTEKPEKEATEHNGATAEDQPSKEKSASPPRSAKHEGERAAEAEWESGEDTEGECWYPKNMEELVTVDEVGEDDSIIEPDLPELQEHDDPSLSATGPTGEVAEEALRTASKPCPEIESAPREETESGRGGGVSGLGDSAHTEKAEDILTSPEASRLPPPPPPLPAVSVASETAGSKLNDFPTLEFKAALEETCLTGQTPVHDTLNNHVSARESNKTQEEIHKMEDVEKQVPATVTDRKDSQPEAGTPARVVQNLTHIACPINQPDTKAYSPSMEQEKAISEHSIPLGVEFIVPRTGFYCKLCGLFYTSEETAKTSHCRSTVHYRNLQKYLSQLAEESLLDALVDPAAVE</sequence>
<feature type="compositionally biased region" description="Low complexity" evidence="7">
    <location>
        <begin position="200"/>
        <end position="213"/>
    </location>
</feature>
<dbReference type="GO" id="GO:0005634">
    <property type="term" value="C:nucleus"/>
    <property type="evidence" value="ECO:0007669"/>
    <property type="project" value="UniProtKB-SubCell"/>
</dbReference>
<dbReference type="RefSeq" id="XP_010871061.2">
    <property type="nucleotide sequence ID" value="XM_010872759.4"/>
</dbReference>
<evidence type="ECO:0008006" key="12">
    <source>
        <dbReference type="Google" id="ProtNLM"/>
    </source>
</evidence>
<dbReference type="OrthoDB" id="8949749at2759"/>
<dbReference type="GO" id="GO:0003723">
    <property type="term" value="F:RNA binding"/>
    <property type="evidence" value="ECO:0007669"/>
    <property type="project" value="UniProtKB-UniRule"/>
</dbReference>
<dbReference type="SUPFAM" id="SSF54928">
    <property type="entry name" value="RNA-binding domain, RBD"/>
    <property type="match status" value="1"/>
</dbReference>
<dbReference type="InterPro" id="IPR003604">
    <property type="entry name" value="Matrin/U1-like-C_Znf_C2H2"/>
</dbReference>
<dbReference type="GeneID" id="105012123"/>
<feature type="compositionally biased region" description="Gly residues" evidence="7">
    <location>
        <begin position="756"/>
        <end position="768"/>
    </location>
</feature>
<dbReference type="Ensembl" id="ENSELUT00000035470.3">
    <property type="protein sequence ID" value="ENSELUP00000024111.2"/>
    <property type="gene ID" value="ENSELUG00000022906.3"/>
</dbReference>
<feature type="compositionally biased region" description="Basic and acidic residues" evidence="7">
    <location>
        <begin position="849"/>
        <end position="858"/>
    </location>
</feature>
<dbReference type="InterPro" id="IPR000690">
    <property type="entry name" value="Matrin/U1-C_Znf_C2H2"/>
</dbReference>
<dbReference type="InterPro" id="IPR012677">
    <property type="entry name" value="Nucleotide-bd_a/b_plait_sf"/>
</dbReference>
<feature type="compositionally biased region" description="Basic and acidic residues" evidence="7">
    <location>
        <begin position="699"/>
        <end position="715"/>
    </location>
</feature>